<evidence type="ECO:0000313" key="2">
    <source>
        <dbReference type="EMBL" id="AVQ31717.1"/>
    </source>
</evidence>
<dbReference type="Gene3D" id="3.10.310.70">
    <property type="match status" value="1"/>
</dbReference>
<evidence type="ECO:0000259" key="1">
    <source>
        <dbReference type="Pfam" id="PF07969"/>
    </source>
</evidence>
<dbReference type="EMBL" id="CP028103">
    <property type="protein sequence ID" value="AVQ31717.1"/>
    <property type="molecule type" value="Genomic_DNA"/>
</dbReference>
<dbReference type="InterPro" id="IPR032466">
    <property type="entry name" value="Metal_Hydrolase"/>
</dbReference>
<dbReference type="SUPFAM" id="SSF51556">
    <property type="entry name" value="Metallo-dependent hydrolases"/>
    <property type="match status" value="1"/>
</dbReference>
<dbReference type="Gene3D" id="2.30.40.10">
    <property type="entry name" value="Urease, subunit C, domain 1"/>
    <property type="match status" value="1"/>
</dbReference>
<accession>A0ABN5JHN5</accession>
<dbReference type="InterPro" id="IPR033932">
    <property type="entry name" value="YtcJ-like"/>
</dbReference>
<dbReference type="Pfam" id="PF07969">
    <property type="entry name" value="Amidohydro_3"/>
    <property type="match status" value="1"/>
</dbReference>
<reference evidence="3" key="1">
    <citation type="journal article" date="2018" name="MSphere">
        <title>Fusobacterium Genomics Using MinION and Illumina Sequencing Enables Genome Completion and Correction.</title>
        <authorList>
            <person name="Todd S.M."/>
            <person name="Settlage R.E."/>
            <person name="Lahmers K.K."/>
            <person name="Slade D.J."/>
        </authorList>
    </citation>
    <scope>NUCLEOTIDE SEQUENCE [LARGE SCALE GENOMIC DNA]</scope>
    <source>
        <strain evidence="3">ATCC 27725</strain>
    </source>
</reference>
<dbReference type="SUPFAM" id="SSF51338">
    <property type="entry name" value="Composite domain of metallo-dependent hydrolases"/>
    <property type="match status" value="1"/>
</dbReference>
<dbReference type="InterPro" id="IPR011059">
    <property type="entry name" value="Metal-dep_hydrolase_composite"/>
</dbReference>
<protein>
    <submittedName>
        <fullName evidence="2">Amidohydrolase</fullName>
    </submittedName>
</protein>
<gene>
    <name evidence="2" type="ORF">C4N18_11020</name>
</gene>
<sequence length="529" mass="59983">MQIFKNGKIHSFNSENAIYEAIAVENGRIAALGNTEDVLEEFKKRDDKEVIDLKGKTAVPGFNDSHVHFMNYGYTEKKIRLNECRSIEELITLGKKTLPYGSWILGRGWNQDLFSGEKRMPEKSDLDKISEDIPVCYTRACGHVAVINSKAMELCGITPETKCFGGDIDYDKGIFTENALYLVYSHISKLSLEEMKNIILETQEKFLAMGITSVQTDDFESFPDKDFKKVIQAYEELDREGKLKIRVYEQGLMPTKDRIKELAEYKYFTGTGGERFKMGPIKLLLDGSLGGKTALLQLPYEGEKNNRGVVTYTQEEFNEIVEYADSMGYQIAVHAIGDGAIKMAVDSFEKLPNLNRKRHGIVHCQLTTAELIDRIKKLDIITYIQPIFLDYDLHIVEDRIGYERSLESYAWKTMLDKKIKLSFGSDAPVDSADVVKAIHCAVNRQDMNFYPKDGWLPNEKISVEEAVRCYTVNSAYASFEEEIKGSLEVGKLGDFVVLDRDIFSIDKSEILSTKIDSTVIGGEILYIND</sequence>
<dbReference type="RefSeq" id="WP_107123245.1">
    <property type="nucleotide sequence ID" value="NZ_CP028103.1"/>
</dbReference>
<dbReference type="Proteomes" id="UP000241238">
    <property type="component" value="Chromosome"/>
</dbReference>
<keyword evidence="3" id="KW-1185">Reference proteome</keyword>
<name>A0ABN5JHN5_FUSVA</name>
<dbReference type="InterPro" id="IPR013108">
    <property type="entry name" value="Amidohydro_3"/>
</dbReference>
<evidence type="ECO:0000313" key="3">
    <source>
        <dbReference type="Proteomes" id="UP000241238"/>
    </source>
</evidence>
<dbReference type="Gene3D" id="3.20.20.140">
    <property type="entry name" value="Metal-dependent hydrolases"/>
    <property type="match status" value="1"/>
</dbReference>
<dbReference type="GeneID" id="77468525"/>
<dbReference type="PANTHER" id="PTHR22642">
    <property type="entry name" value="IMIDAZOLONEPROPIONASE"/>
    <property type="match status" value="1"/>
</dbReference>
<feature type="domain" description="Amidohydrolase 3" evidence="1">
    <location>
        <begin position="49"/>
        <end position="526"/>
    </location>
</feature>
<dbReference type="CDD" id="cd01300">
    <property type="entry name" value="YtcJ_like"/>
    <property type="match status" value="1"/>
</dbReference>
<proteinExistence type="predicted"/>
<dbReference type="PANTHER" id="PTHR22642:SF2">
    <property type="entry name" value="PROTEIN LONG AFTER FAR-RED 3"/>
    <property type="match status" value="1"/>
</dbReference>
<organism evidence="2 3">
    <name type="scientific">Fusobacterium varium ATCC 27725</name>
    <dbReference type="NCBI Taxonomy" id="469618"/>
    <lineage>
        <taxon>Bacteria</taxon>
        <taxon>Fusobacteriati</taxon>
        <taxon>Fusobacteriota</taxon>
        <taxon>Fusobacteriia</taxon>
        <taxon>Fusobacteriales</taxon>
        <taxon>Fusobacteriaceae</taxon>
        <taxon>Fusobacterium</taxon>
    </lineage>
</organism>